<accession>A0ABV6CRV5</accession>
<organism evidence="1 2">
    <name type="scientific">Novosphingobium soli</name>
    <dbReference type="NCBI Taxonomy" id="574956"/>
    <lineage>
        <taxon>Bacteria</taxon>
        <taxon>Pseudomonadati</taxon>
        <taxon>Pseudomonadota</taxon>
        <taxon>Alphaproteobacteria</taxon>
        <taxon>Sphingomonadales</taxon>
        <taxon>Sphingomonadaceae</taxon>
        <taxon>Novosphingobium</taxon>
    </lineage>
</organism>
<evidence type="ECO:0008006" key="3">
    <source>
        <dbReference type="Google" id="ProtNLM"/>
    </source>
</evidence>
<keyword evidence="2" id="KW-1185">Reference proteome</keyword>
<dbReference type="Gene3D" id="3.40.50.2000">
    <property type="entry name" value="Glycogen Phosphorylase B"/>
    <property type="match status" value="2"/>
</dbReference>
<evidence type="ECO:0000313" key="2">
    <source>
        <dbReference type="Proteomes" id="UP001589798"/>
    </source>
</evidence>
<dbReference type="EMBL" id="JBHLWK010000007">
    <property type="protein sequence ID" value="MFC0203459.1"/>
    <property type="molecule type" value="Genomic_DNA"/>
</dbReference>
<proteinExistence type="predicted"/>
<dbReference type="SUPFAM" id="SSF53756">
    <property type="entry name" value="UDP-Glycosyltransferase/glycogen phosphorylase"/>
    <property type="match status" value="1"/>
</dbReference>
<reference evidence="1 2" key="1">
    <citation type="submission" date="2024-09" db="EMBL/GenBank/DDBJ databases">
        <authorList>
            <person name="Sun Q."/>
            <person name="Mori K."/>
        </authorList>
    </citation>
    <scope>NUCLEOTIDE SEQUENCE [LARGE SCALE GENOMIC DNA]</scope>
    <source>
        <strain evidence="1 2">CCM 7706</strain>
    </source>
</reference>
<dbReference type="Proteomes" id="UP001589798">
    <property type="component" value="Unassembled WGS sequence"/>
</dbReference>
<evidence type="ECO:0000313" key="1">
    <source>
        <dbReference type="EMBL" id="MFC0203459.1"/>
    </source>
</evidence>
<gene>
    <name evidence="1" type="ORF">ACFFJC_04135</name>
</gene>
<sequence length="384" mass="40405">MHVLATWELGRGYGHLGILARVSQALRAAGHRVTFAARYPETVAATCAGDFDALAAAPRFAGPVARAETLTYAQVIADGGFAASGALRPLAAQWRALFDDVQPDAVLAEHAPASLLAARIAGLPAWRIGSSFIAPGVHDIAASLLPWRPVPDDVLARQAGSADGAIRQVSGGTVESLADLLAGAPRFATTWPELDHFAAPVPEVAFRGDLGGLQGASAAVDWPEGKGARVLVYMPPSAGPGPALRAALQRLGWPVLWHWPGAAGQEAEGRLRFCPEPIDLSRQAGEARIFVGRAGHGASALMLRAGLPQLLVPDTLEALLLSYRLRQAGLALTRPSDATTEEFVRALEQLAAGLCDDRLRQVSCKYLEYDPDHSARTIATDIAG</sequence>
<name>A0ABV6CRV5_9SPHN</name>
<protein>
    <recommendedName>
        <fullName evidence="3">Glycosyltransferase</fullName>
    </recommendedName>
</protein>
<dbReference type="RefSeq" id="WP_379486234.1">
    <property type="nucleotide sequence ID" value="NZ_JBHLWK010000007.1"/>
</dbReference>
<comment type="caution">
    <text evidence="1">The sequence shown here is derived from an EMBL/GenBank/DDBJ whole genome shotgun (WGS) entry which is preliminary data.</text>
</comment>